<organism evidence="1 2">
    <name type="scientific">Psylliodes chrysocephalus</name>
    <dbReference type="NCBI Taxonomy" id="3402493"/>
    <lineage>
        <taxon>Eukaryota</taxon>
        <taxon>Metazoa</taxon>
        <taxon>Ecdysozoa</taxon>
        <taxon>Arthropoda</taxon>
        <taxon>Hexapoda</taxon>
        <taxon>Insecta</taxon>
        <taxon>Pterygota</taxon>
        <taxon>Neoptera</taxon>
        <taxon>Endopterygota</taxon>
        <taxon>Coleoptera</taxon>
        <taxon>Polyphaga</taxon>
        <taxon>Cucujiformia</taxon>
        <taxon>Chrysomeloidea</taxon>
        <taxon>Chrysomelidae</taxon>
        <taxon>Galerucinae</taxon>
        <taxon>Alticini</taxon>
        <taxon>Psylliodes</taxon>
    </lineage>
</organism>
<accession>A0A9P0CT53</accession>
<evidence type="ECO:0000313" key="1">
    <source>
        <dbReference type="EMBL" id="CAH1106058.1"/>
    </source>
</evidence>
<protein>
    <submittedName>
        <fullName evidence="1">Uncharacterized protein</fullName>
    </submittedName>
</protein>
<proteinExistence type="predicted"/>
<evidence type="ECO:0000313" key="2">
    <source>
        <dbReference type="Proteomes" id="UP001153636"/>
    </source>
</evidence>
<dbReference type="AlphaFoldDB" id="A0A9P0CT53"/>
<dbReference type="EMBL" id="OV651814">
    <property type="protein sequence ID" value="CAH1106058.1"/>
    <property type="molecule type" value="Genomic_DNA"/>
</dbReference>
<reference evidence="1" key="1">
    <citation type="submission" date="2022-01" db="EMBL/GenBank/DDBJ databases">
        <authorList>
            <person name="King R."/>
        </authorList>
    </citation>
    <scope>NUCLEOTIDE SEQUENCE</scope>
</reference>
<name>A0A9P0CT53_9CUCU</name>
<dbReference type="OrthoDB" id="6775589at2759"/>
<gene>
    <name evidence="1" type="ORF">PSYICH_LOCUS6994</name>
</gene>
<dbReference type="Proteomes" id="UP001153636">
    <property type="component" value="Chromosome 2"/>
</dbReference>
<keyword evidence="2" id="KW-1185">Reference proteome</keyword>
<sequence length="126" mass="14572">MAECSEIAVSTSELNKLKKNELIDLILTFEIPMSVTSDILVKYIKKLMDKQPVYNEKLHDSYSNLNYCVQCEGSLKKLDQIKCELDTMSKLTFHLEKRTQEEADLIVLLKQFKDLNFETNNMPSCS</sequence>